<comment type="caution">
    <text evidence="3">The sequence shown here is derived from an EMBL/GenBank/DDBJ whole genome shotgun (WGS) entry which is preliminary data.</text>
</comment>
<dbReference type="PANTHER" id="PTHR22893:SF91">
    <property type="entry name" value="NADPH DEHYDROGENASE 2-RELATED"/>
    <property type="match status" value="1"/>
</dbReference>
<dbReference type="Proteomes" id="UP001171902">
    <property type="component" value="Unassembled WGS sequence"/>
</dbReference>
<feature type="region of interest" description="Disordered" evidence="1">
    <location>
        <begin position="1"/>
        <end position="20"/>
    </location>
</feature>
<sequence length="391" mass="40647">MTNETASLQTTTAPTAPSKAAAERLLAPARLGDLDLPNRVVMPPMSRNRAAAGGVPTPLMAEYYAQRAGAGLIVAEASSPSQVGYTYPDIPGLFTESQVDGWRQVTDAVHAAGGRIFLQVEHGGRIGHPDTSGLIPLAPSAIPLPGYIHTPNGHGEPPVPREMTEADLRDTLADFTAAAQNAIRAGADGVEVHAANGYLLNQFLATSTNHRTDAYGGSVANRIRFVVEVVEAVAAAIGPERTGLRLSPGNPHNGITVDDADELFPALLDALAPLGLAYLHLAYASPTPLFATLRRHWQGTLIANPSDPDAPESAPLPADGGLGAAERILDAGADLVALGRPFIANPDLVERLRTGAPVTPLRTDLPLYGGGAAGYTDYPVISASDTRSVSA</sequence>
<feature type="domain" description="NADH:flavin oxidoreductase/NADH oxidase N-terminal" evidence="2">
    <location>
        <begin position="25"/>
        <end position="356"/>
    </location>
</feature>
<reference evidence="3" key="1">
    <citation type="submission" date="2023-06" db="EMBL/GenBank/DDBJ databases">
        <title>Gycomyces niveus sp.nov., a novel actinomycete isolated from soil in Shouguang.</title>
        <authorList>
            <person name="Yang X."/>
            <person name="Zhao J."/>
        </authorList>
    </citation>
    <scope>NUCLEOTIDE SEQUENCE</scope>
    <source>
        <strain evidence="3">NEAU C2</strain>
    </source>
</reference>
<evidence type="ECO:0000256" key="1">
    <source>
        <dbReference type="SAM" id="MobiDB-lite"/>
    </source>
</evidence>
<dbReference type="InterPro" id="IPR045247">
    <property type="entry name" value="Oye-like"/>
</dbReference>
<gene>
    <name evidence="3" type="ORF">QWI33_19530</name>
</gene>
<dbReference type="Pfam" id="PF00724">
    <property type="entry name" value="Oxidored_FMN"/>
    <property type="match status" value="1"/>
</dbReference>
<organism evidence="3 4">
    <name type="scientific">Glycomyces tritici</name>
    <dbReference type="NCBI Taxonomy" id="2665176"/>
    <lineage>
        <taxon>Bacteria</taxon>
        <taxon>Bacillati</taxon>
        <taxon>Actinomycetota</taxon>
        <taxon>Actinomycetes</taxon>
        <taxon>Glycomycetales</taxon>
        <taxon>Glycomycetaceae</taxon>
        <taxon>Glycomyces</taxon>
    </lineage>
</organism>
<dbReference type="EMBL" id="JAUEMJ010000006">
    <property type="protein sequence ID" value="MDN3241924.1"/>
    <property type="molecule type" value="Genomic_DNA"/>
</dbReference>
<evidence type="ECO:0000313" key="4">
    <source>
        <dbReference type="Proteomes" id="UP001171902"/>
    </source>
</evidence>
<dbReference type="CDD" id="cd02933">
    <property type="entry name" value="OYE_like_FMN"/>
    <property type="match status" value="1"/>
</dbReference>
<dbReference type="InterPro" id="IPR013785">
    <property type="entry name" value="Aldolase_TIM"/>
</dbReference>
<dbReference type="PANTHER" id="PTHR22893">
    <property type="entry name" value="NADH OXIDOREDUCTASE-RELATED"/>
    <property type="match status" value="1"/>
</dbReference>
<dbReference type="InterPro" id="IPR001155">
    <property type="entry name" value="OxRdtase_FMN_N"/>
</dbReference>
<name>A0ABT7YU75_9ACTN</name>
<proteinExistence type="predicted"/>
<keyword evidence="4" id="KW-1185">Reference proteome</keyword>
<dbReference type="RefSeq" id="WP_289958829.1">
    <property type="nucleotide sequence ID" value="NZ_JAUEMJ010000006.1"/>
</dbReference>
<evidence type="ECO:0000259" key="2">
    <source>
        <dbReference type="Pfam" id="PF00724"/>
    </source>
</evidence>
<feature type="compositionally biased region" description="Low complexity" evidence="1">
    <location>
        <begin position="10"/>
        <end position="20"/>
    </location>
</feature>
<dbReference type="Gene3D" id="3.20.20.70">
    <property type="entry name" value="Aldolase class I"/>
    <property type="match status" value="1"/>
</dbReference>
<protein>
    <submittedName>
        <fullName evidence="3">Alkene reductase</fullName>
    </submittedName>
</protein>
<dbReference type="SUPFAM" id="SSF51395">
    <property type="entry name" value="FMN-linked oxidoreductases"/>
    <property type="match status" value="1"/>
</dbReference>
<evidence type="ECO:0000313" key="3">
    <source>
        <dbReference type="EMBL" id="MDN3241924.1"/>
    </source>
</evidence>
<accession>A0ABT7YU75</accession>